<accession>A0A6H1TTV1</accession>
<comment type="similarity">
    <text evidence="14 16">Belongs to the type III pantothenate kinase family.</text>
</comment>
<feature type="binding site" evidence="16">
    <location>
        <position position="100"/>
    </location>
    <ligand>
        <name>substrate</name>
    </ligand>
</feature>
<evidence type="ECO:0000256" key="15">
    <source>
        <dbReference type="ARBA" id="ARBA00040883"/>
    </source>
</evidence>
<dbReference type="EC" id="2.7.1.33" evidence="6 16"/>
<organism evidence="17 18">
    <name type="scientific">Oxynema aestuarii AP17</name>
    <dbReference type="NCBI Taxonomy" id="2064643"/>
    <lineage>
        <taxon>Bacteria</taxon>
        <taxon>Bacillati</taxon>
        <taxon>Cyanobacteriota</taxon>
        <taxon>Cyanophyceae</taxon>
        <taxon>Oscillatoriophycideae</taxon>
        <taxon>Oscillatoriales</taxon>
        <taxon>Oscillatoriaceae</taxon>
        <taxon>Oxynema</taxon>
        <taxon>Oxynema aestuarii</taxon>
    </lineage>
</organism>
<keyword evidence="18" id="KW-1185">Reference proteome</keyword>
<dbReference type="PANTHER" id="PTHR34265">
    <property type="entry name" value="TYPE III PANTOTHENATE KINASE"/>
    <property type="match status" value="1"/>
</dbReference>
<comment type="function">
    <text evidence="16">Catalyzes the phosphorylation of pantothenate (Pan), the first step in CoA biosynthesis.</text>
</comment>
<proteinExistence type="inferred from homology"/>
<comment type="cofactor">
    <cofactor evidence="2">
        <name>K(+)</name>
        <dbReference type="ChEBI" id="CHEBI:29103"/>
    </cofactor>
</comment>
<evidence type="ECO:0000256" key="5">
    <source>
        <dbReference type="ARBA" id="ARBA00011738"/>
    </source>
</evidence>
<evidence type="ECO:0000256" key="2">
    <source>
        <dbReference type="ARBA" id="ARBA00001958"/>
    </source>
</evidence>
<dbReference type="UniPathway" id="UPA00241">
    <property type="reaction ID" value="UER00352"/>
</dbReference>
<evidence type="ECO:0000256" key="8">
    <source>
        <dbReference type="ARBA" id="ARBA00022679"/>
    </source>
</evidence>
<gene>
    <name evidence="16" type="primary">coaX</name>
    <name evidence="17" type="ORF">HCG48_02400</name>
</gene>
<keyword evidence="13 16" id="KW-0173">Coenzyme A biosynthesis</keyword>
<evidence type="ECO:0000313" key="18">
    <source>
        <dbReference type="Proteomes" id="UP000500857"/>
    </source>
</evidence>
<evidence type="ECO:0000256" key="12">
    <source>
        <dbReference type="ARBA" id="ARBA00022958"/>
    </source>
</evidence>
<keyword evidence="10 16" id="KW-0418">Kinase</keyword>
<keyword evidence="8 16" id="KW-0808">Transferase</keyword>
<dbReference type="HAMAP" id="MF_01274">
    <property type="entry name" value="Pantothen_kinase_3"/>
    <property type="match status" value="1"/>
</dbReference>
<reference evidence="17 18" key="1">
    <citation type="submission" date="2020-04" db="EMBL/GenBank/DDBJ databases">
        <authorList>
            <person name="Basu S."/>
            <person name="Maruthanayagam V."/>
            <person name="Chakraborty S."/>
            <person name="Pramanik A."/>
            <person name="Mukherjee J."/>
            <person name="Brink B."/>
        </authorList>
    </citation>
    <scope>NUCLEOTIDE SEQUENCE [LARGE SCALE GENOMIC DNA]</scope>
    <source>
        <strain evidence="17 18">AP17</strain>
    </source>
</reference>
<evidence type="ECO:0000256" key="11">
    <source>
        <dbReference type="ARBA" id="ARBA00022840"/>
    </source>
</evidence>
<dbReference type="PANTHER" id="PTHR34265:SF1">
    <property type="entry name" value="TYPE III PANTOTHENATE KINASE"/>
    <property type="match status" value="1"/>
</dbReference>
<dbReference type="NCBIfam" id="TIGR00671">
    <property type="entry name" value="baf"/>
    <property type="match status" value="1"/>
</dbReference>
<comment type="subcellular location">
    <subcellularLocation>
        <location evidence="3 16">Cytoplasm</location>
    </subcellularLocation>
</comment>
<keyword evidence="16" id="KW-0479">Metal-binding</keyword>
<evidence type="ECO:0000313" key="17">
    <source>
        <dbReference type="EMBL" id="QIZ69577.1"/>
    </source>
</evidence>
<feature type="binding site" evidence="16">
    <location>
        <position position="129"/>
    </location>
    <ligand>
        <name>ATP</name>
        <dbReference type="ChEBI" id="CHEBI:30616"/>
    </ligand>
</feature>
<comment type="pathway">
    <text evidence="4 16">Cofactor biosynthesis; coenzyme A biosynthesis; CoA from (R)-pantothenate: step 1/5.</text>
</comment>
<dbReference type="InterPro" id="IPR004619">
    <property type="entry name" value="Type_III_PanK"/>
</dbReference>
<dbReference type="Proteomes" id="UP000500857">
    <property type="component" value="Chromosome"/>
</dbReference>
<evidence type="ECO:0000256" key="10">
    <source>
        <dbReference type="ARBA" id="ARBA00022777"/>
    </source>
</evidence>
<dbReference type="Gene3D" id="3.30.420.40">
    <property type="match status" value="1"/>
</dbReference>
<evidence type="ECO:0000256" key="4">
    <source>
        <dbReference type="ARBA" id="ARBA00005225"/>
    </source>
</evidence>
<evidence type="ECO:0000256" key="9">
    <source>
        <dbReference type="ARBA" id="ARBA00022741"/>
    </source>
</evidence>
<feature type="binding site" evidence="16">
    <location>
        <position position="126"/>
    </location>
    <ligand>
        <name>K(+)</name>
        <dbReference type="ChEBI" id="CHEBI:29103"/>
    </ligand>
</feature>
<dbReference type="NCBIfam" id="NF009871">
    <property type="entry name" value="PRK13331.1"/>
    <property type="match status" value="1"/>
</dbReference>
<dbReference type="GO" id="GO:0005737">
    <property type="term" value="C:cytoplasm"/>
    <property type="evidence" value="ECO:0007669"/>
    <property type="project" value="UniProtKB-SubCell"/>
</dbReference>
<evidence type="ECO:0000256" key="14">
    <source>
        <dbReference type="ARBA" id="ARBA00038036"/>
    </source>
</evidence>
<keyword evidence="9 16" id="KW-0547">Nucleotide-binding</keyword>
<feature type="active site" description="Proton acceptor" evidence="16">
    <location>
        <position position="106"/>
    </location>
</feature>
<keyword evidence="11 16" id="KW-0067">ATP-binding</keyword>
<evidence type="ECO:0000256" key="6">
    <source>
        <dbReference type="ARBA" id="ARBA00012102"/>
    </source>
</evidence>
<feature type="binding site" evidence="16">
    <location>
        <begin position="104"/>
        <end position="107"/>
    </location>
    <ligand>
        <name>substrate</name>
    </ligand>
</feature>
<comment type="catalytic activity">
    <reaction evidence="1 16">
        <text>(R)-pantothenate + ATP = (R)-4'-phosphopantothenate + ADP + H(+)</text>
        <dbReference type="Rhea" id="RHEA:16373"/>
        <dbReference type="ChEBI" id="CHEBI:10986"/>
        <dbReference type="ChEBI" id="CHEBI:15378"/>
        <dbReference type="ChEBI" id="CHEBI:29032"/>
        <dbReference type="ChEBI" id="CHEBI:30616"/>
        <dbReference type="ChEBI" id="CHEBI:456216"/>
        <dbReference type="EC" id="2.7.1.33"/>
    </reaction>
</comment>
<dbReference type="CDD" id="cd24015">
    <property type="entry name" value="ASKHA_NBD_PanK-III"/>
    <property type="match status" value="1"/>
</dbReference>
<evidence type="ECO:0000256" key="3">
    <source>
        <dbReference type="ARBA" id="ARBA00004496"/>
    </source>
</evidence>
<feature type="binding site" evidence="16">
    <location>
        <begin position="7"/>
        <end position="14"/>
    </location>
    <ligand>
        <name>ATP</name>
        <dbReference type="ChEBI" id="CHEBI:30616"/>
    </ligand>
</feature>
<keyword evidence="7 16" id="KW-0963">Cytoplasm</keyword>
<dbReference type="GO" id="GO:0046872">
    <property type="term" value="F:metal ion binding"/>
    <property type="evidence" value="ECO:0007669"/>
    <property type="project" value="UniProtKB-KW"/>
</dbReference>
<dbReference type="Pfam" id="PF03309">
    <property type="entry name" value="Pan_kinase"/>
    <property type="match status" value="1"/>
</dbReference>
<dbReference type="RefSeq" id="WP_168567734.1">
    <property type="nucleotide sequence ID" value="NZ_CP051167.1"/>
</dbReference>
<evidence type="ECO:0000256" key="1">
    <source>
        <dbReference type="ARBA" id="ARBA00001206"/>
    </source>
</evidence>
<evidence type="ECO:0000256" key="13">
    <source>
        <dbReference type="ARBA" id="ARBA00022993"/>
    </source>
</evidence>
<name>A0A6H1TTV1_9CYAN</name>
<dbReference type="EMBL" id="CP051167">
    <property type="protein sequence ID" value="QIZ69577.1"/>
    <property type="molecule type" value="Genomic_DNA"/>
</dbReference>
<comment type="cofactor">
    <cofactor evidence="16">
        <name>NH4(+)</name>
        <dbReference type="ChEBI" id="CHEBI:28938"/>
    </cofactor>
    <cofactor evidence="16">
        <name>K(+)</name>
        <dbReference type="ChEBI" id="CHEBI:29103"/>
    </cofactor>
    <text evidence="16">A monovalent cation. Ammonium or potassium.</text>
</comment>
<dbReference type="GO" id="GO:0015937">
    <property type="term" value="P:coenzyme A biosynthetic process"/>
    <property type="evidence" value="ECO:0007669"/>
    <property type="project" value="UniProtKB-UniRule"/>
</dbReference>
<sequence>MWWLSLSIGNSRLHWGLWCENSLEITWNSGYLGDDRVTEVIRGWQEGKLWPSGGEVEPRDLDGIPELAIASVVPEQQGRWQVYPHSRTLGIADLPLQNLYPGLGIDRALALLGAGTRYGWPVLTVDSGTALTLSGADGDRAFVGGAILPGLGLQFCTLARQTAALPEIAVPKTLPPRWATNTADAIRSGIVYTLTAGVCEFVRDWRRQFPESAIVLTGGNSEEVAAYLRAIAPDIGERAIADPDLILWGMGEVYRSGKV</sequence>
<comment type="subunit">
    <text evidence="5 16">Homodimer.</text>
</comment>
<evidence type="ECO:0000256" key="16">
    <source>
        <dbReference type="HAMAP-Rule" id="MF_01274"/>
    </source>
</evidence>
<dbReference type="AlphaFoldDB" id="A0A6H1TTV1"/>
<protein>
    <recommendedName>
        <fullName evidence="15 16">Type III pantothenate kinase</fullName>
        <ecNumber evidence="6 16">2.7.1.33</ecNumber>
    </recommendedName>
    <alternativeName>
        <fullName evidence="16">PanK-III</fullName>
    </alternativeName>
    <alternativeName>
        <fullName evidence="16">Pantothenic acid kinase</fullName>
    </alternativeName>
</protein>
<feature type="binding site" evidence="16">
    <location>
        <position position="182"/>
    </location>
    <ligand>
        <name>substrate</name>
    </ligand>
</feature>
<evidence type="ECO:0000256" key="7">
    <source>
        <dbReference type="ARBA" id="ARBA00022490"/>
    </source>
</evidence>
<dbReference type="GO" id="GO:0005524">
    <property type="term" value="F:ATP binding"/>
    <property type="evidence" value="ECO:0007669"/>
    <property type="project" value="UniProtKB-UniRule"/>
</dbReference>
<keyword evidence="12 16" id="KW-0630">Potassium</keyword>
<dbReference type="SUPFAM" id="SSF53067">
    <property type="entry name" value="Actin-like ATPase domain"/>
    <property type="match status" value="2"/>
</dbReference>
<dbReference type="GO" id="GO:0004594">
    <property type="term" value="F:pantothenate kinase activity"/>
    <property type="evidence" value="ECO:0007669"/>
    <property type="project" value="UniProtKB-UniRule"/>
</dbReference>
<dbReference type="KEGG" id="oxy:HCG48_02400"/>
<dbReference type="InterPro" id="IPR043129">
    <property type="entry name" value="ATPase_NBD"/>
</dbReference>